<keyword evidence="4" id="KW-1185">Reference proteome</keyword>
<dbReference type="Pfam" id="PF02517">
    <property type="entry name" value="Rce1-like"/>
    <property type="match status" value="1"/>
</dbReference>
<keyword evidence="1" id="KW-1133">Transmembrane helix</keyword>
<evidence type="ECO:0000259" key="2">
    <source>
        <dbReference type="Pfam" id="PF02517"/>
    </source>
</evidence>
<feature type="transmembrane region" description="Helical" evidence="1">
    <location>
        <begin position="147"/>
        <end position="166"/>
    </location>
</feature>
<feature type="transmembrane region" description="Helical" evidence="1">
    <location>
        <begin position="231"/>
        <end position="250"/>
    </location>
</feature>
<protein>
    <submittedName>
        <fullName evidence="3">Lysostaphin resistance A-like protein</fullName>
    </submittedName>
</protein>
<evidence type="ECO:0000256" key="1">
    <source>
        <dbReference type="SAM" id="Phobius"/>
    </source>
</evidence>
<organism evidence="3 4">
    <name type="scientific">Micrococcoides hystricis</name>
    <dbReference type="NCBI Taxonomy" id="1572761"/>
    <lineage>
        <taxon>Bacteria</taxon>
        <taxon>Bacillati</taxon>
        <taxon>Actinomycetota</taxon>
        <taxon>Actinomycetes</taxon>
        <taxon>Micrococcales</taxon>
        <taxon>Micrococcaceae</taxon>
        <taxon>Micrococcoides</taxon>
    </lineage>
</organism>
<reference evidence="3 4" key="1">
    <citation type="submission" date="2024-09" db="EMBL/GenBank/DDBJ databases">
        <authorList>
            <person name="Sun Q."/>
            <person name="Mori K."/>
        </authorList>
    </citation>
    <scope>NUCLEOTIDE SEQUENCE [LARGE SCALE GENOMIC DNA]</scope>
    <source>
        <strain evidence="3 4">NCAIM B.02604</strain>
    </source>
</reference>
<dbReference type="PANTHER" id="PTHR36435:SF1">
    <property type="entry name" value="CAAX AMINO TERMINAL PROTEASE FAMILY PROTEIN"/>
    <property type="match status" value="1"/>
</dbReference>
<feature type="transmembrane region" description="Helical" evidence="1">
    <location>
        <begin position="66"/>
        <end position="86"/>
    </location>
</feature>
<accession>A0ABV6PBN6</accession>
<gene>
    <name evidence="3" type="ORF">ACFFFR_09110</name>
</gene>
<dbReference type="EMBL" id="JBHLUB010000030">
    <property type="protein sequence ID" value="MFC0582534.1"/>
    <property type="molecule type" value="Genomic_DNA"/>
</dbReference>
<feature type="transmembrane region" description="Helical" evidence="1">
    <location>
        <begin position="35"/>
        <end position="54"/>
    </location>
</feature>
<dbReference type="RefSeq" id="WP_377459760.1">
    <property type="nucleotide sequence ID" value="NZ_JBHLUB010000030.1"/>
</dbReference>
<dbReference type="Proteomes" id="UP001589862">
    <property type="component" value="Unassembled WGS sequence"/>
</dbReference>
<feature type="domain" description="CAAX prenyl protease 2/Lysostaphin resistance protein A-like" evidence="2">
    <location>
        <begin position="146"/>
        <end position="242"/>
    </location>
</feature>
<feature type="transmembrane region" description="Helical" evidence="1">
    <location>
        <begin position="106"/>
        <end position="127"/>
    </location>
</feature>
<feature type="transmembrane region" description="Helical" evidence="1">
    <location>
        <begin position="205"/>
        <end position="224"/>
    </location>
</feature>
<name>A0ABV6PBN6_9MICC</name>
<feature type="transmembrane region" description="Helical" evidence="1">
    <location>
        <begin position="178"/>
        <end position="199"/>
    </location>
</feature>
<dbReference type="PANTHER" id="PTHR36435">
    <property type="entry name" value="SLR1288 PROTEIN"/>
    <property type="match status" value="1"/>
</dbReference>
<proteinExistence type="predicted"/>
<dbReference type="InterPro" id="IPR052710">
    <property type="entry name" value="CAAX_protease"/>
</dbReference>
<comment type="caution">
    <text evidence="3">The sequence shown here is derived from an EMBL/GenBank/DDBJ whole genome shotgun (WGS) entry which is preliminary data.</text>
</comment>
<keyword evidence="1" id="KW-0472">Membrane</keyword>
<evidence type="ECO:0000313" key="4">
    <source>
        <dbReference type="Proteomes" id="UP001589862"/>
    </source>
</evidence>
<keyword evidence="1" id="KW-0812">Transmembrane</keyword>
<evidence type="ECO:0000313" key="3">
    <source>
        <dbReference type="EMBL" id="MFC0582534.1"/>
    </source>
</evidence>
<dbReference type="InterPro" id="IPR003675">
    <property type="entry name" value="Rce1/LyrA-like_dom"/>
</dbReference>
<sequence>MNMYYPPSVRTRTAPDLKDANIGPGRFWWMDTVTLIAYPVLMVGGMFALAPVILRLSDAGVGLEALTFGANAVVYLVLVILVLIAAGKDLKRSMPGKGRFSPVHLLWIPVAWLGSIAISIGLAAAAGGVQQSLNQESIQQMTTAAPFWLMFIVVVLMGPLVEEYIFRHLLIGKVSRRFKIEWLMVAISALAFASIHFISGGDLSFQALVPYLGQGIAIGIFYVLMRKSLFMAWLLHALNNFVALILLYATQGMGLDTEVSVAWLGWAGVLLSL</sequence>